<evidence type="ECO:0000256" key="1">
    <source>
        <dbReference type="SAM" id="MobiDB-lite"/>
    </source>
</evidence>
<name>A0A8E2E195_9PEZI</name>
<feature type="region of interest" description="Disordered" evidence="1">
    <location>
        <begin position="127"/>
        <end position="175"/>
    </location>
</feature>
<feature type="region of interest" description="Disordered" evidence="1">
    <location>
        <begin position="388"/>
        <end position="474"/>
    </location>
</feature>
<feature type="region of interest" description="Disordered" evidence="1">
    <location>
        <begin position="1"/>
        <end position="108"/>
    </location>
</feature>
<feature type="region of interest" description="Disordered" evidence="1">
    <location>
        <begin position="595"/>
        <end position="650"/>
    </location>
</feature>
<dbReference type="AlphaFoldDB" id="A0A8E2E195"/>
<reference evidence="2 3" key="1">
    <citation type="journal article" date="2016" name="Nat. Commun.">
        <title>Ectomycorrhizal ecology is imprinted in the genome of the dominant symbiotic fungus Cenococcum geophilum.</title>
        <authorList>
            <consortium name="DOE Joint Genome Institute"/>
            <person name="Peter M."/>
            <person name="Kohler A."/>
            <person name="Ohm R.A."/>
            <person name="Kuo A."/>
            <person name="Krutzmann J."/>
            <person name="Morin E."/>
            <person name="Arend M."/>
            <person name="Barry K.W."/>
            <person name="Binder M."/>
            <person name="Choi C."/>
            <person name="Clum A."/>
            <person name="Copeland A."/>
            <person name="Grisel N."/>
            <person name="Haridas S."/>
            <person name="Kipfer T."/>
            <person name="LaButti K."/>
            <person name="Lindquist E."/>
            <person name="Lipzen A."/>
            <person name="Maire R."/>
            <person name="Meier B."/>
            <person name="Mihaltcheva S."/>
            <person name="Molinier V."/>
            <person name="Murat C."/>
            <person name="Poggeler S."/>
            <person name="Quandt C.A."/>
            <person name="Sperisen C."/>
            <person name="Tritt A."/>
            <person name="Tisserant E."/>
            <person name="Crous P.W."/>
            <person name="Henrissat B."/>
            <person name="Nehls U."/>
            <person name="Egli S."/>
            <person name="Spatafora J.W."/>
            <person name="Grigoriev I.V."/>
            <person name="Martin F.M."/>
        </authorList>
    </citation>
    <scope>NUCLEOTIDE SEQUENCE [LARGE SCALE GENOMIC DNA]</scope>
    <source>
        <strain evidence="2 3">CBS 459.81</strain>
    </source>
</reference>
<sequence length="650" mass="69699">MNPTNASSSHSTSKTSSTPFESSLRPRTRRLISGLDGESDQTIHSAQGTRKPFPFASPFNTRAASPIPSSHPSRADSLRPPPNSNPSTNGRTPGGLNQESGQETAASFAGIWGNSWSAIQGLASNVLGSDTSSKDKQPRIKRPLEATHRRTSSSALPKQWGPSASPGPRIGVGSREERENMVRAMKRKDLLVANEQMFPDAAGRIKRRNSDDRLSVSAPPVEHEDRDALVYVHRVRPEDTLAGLTIRFNCQAAVLRKANRMWPNDSIQTRKTIVLPVDACGVKGRPVPDAINYEEDDLLLGGYGNGSAENDRTPTPISTLSNGWQYSTNQGTSSPRPSSCTTSSHADSESPWKHDSWVILPNETTPTEIARLPRRTLGFFPPARRKSLTFSDTATPSSSFDLPRSSLSTNSTTSHTHSSSLTSTKNGSTTTITSNSPRTHPRPRKTSMSNFVLHGPGGVGTLDKNVRRPGPAQDGLNKLFASHLPNVAPPSEQEYFTPWYPGLQDADADPNGSDAPISFRTGIGDRRVAPRGGGLDLENVGGAIEGWMRKMASRASTILSESSSGSGGGKGSAVPVIGAVGGDLGDLIELRDDAFDVGGDGENEEVGRWRYDTGSLIKPSGSAQYENARKDAGPVIKERGRGRSRGTKND</sequence>
<gene>
    <name evidence="2" type="ORF">K432DRAFT_386228</name>
</gene>
<dbReference type="CDD" id="cd00118">
    <property type="entry name" value="LysM"/>
    <property type="match status" value="1"/>
</dbReference>
<dbReference type="EMBL" id="KV745321">
    <property type="protein sequence ID" value="OCK75405.1"/>
    <property type="molecule type" value="Genomic_DNA"/>
</dbReference>
<dbReference type="InterPro" id="IPR045030">
    <property type="entry name" value="LYSM1-4"/>
</dbReference>
<accession>A0A8E2E195</accession>
<feature type="compositionally biased region" description="Polar residues" evidence="1">
    <location>
        <begin position="313"/>
        <end position="331"/>
    </location>
</feature>
<dbReference type="OrthoDB" id="2192830at2759"/>
<dbReference type="Proteomes" id="UP000250266">
    <property type="component" value="Unassembled WGS sequence"/>
</dbReference>
<evidence type="ECO:0000313" key="3">
    <source>
        <dbReference type="Proteomes" id="UP000250266"/>
    </source>
</evidence>
<evidence type="ECO:0000313" key="2">
    <source>
        <dbReference type="EMBL" id="OCK75405.1"/>
    </source>
</evidence>
<dbReference type="PANTHER" id="PTHR20932">
    <property type="entry name" value="LYSM AND PUTATIVE PEPTIDOGLYCAN-BINDING DOMAIN-CONTAINING PROTEIN"/>
    <property type="match status" value="1"/>
</dbReference>
<feature type="region of interest" description="Disordered" evidence="1">
    <location>
        <begin position="302"/>
        <end position="352"/>
    </location>
</feature>
<dbReference type="InterPro" id="IPR036779">
    <property type="entry name" value="LysM_dom_sf"/>
</dbReference>
<proteinExistence type="predicted"/>
<dbReference type="PANTHER" id="PTHR20932:SF8">
    <property type="entry name" value="LD22649P"/>
    <property type="match status" value="1"/>
</dbReference>
<dbReference type="Gene3D" id="3.10.350.10">
    <property type="entry name" value="LysM domain"/>
    <property type="match status" value="1"/>
</dbReference>
<feature type="compositionally biased region" description="Low complexity" evidence="1">
    <location>
        <begin position="396"/>
        <end position="436"/>
    </location>
</feature>
<feature type="compositionally biased region" description="Polar residues" evidence="1">
    <location>
        <begin position="58"/>
        <end position="72"/>
    </location>
</feature>
<feature type="compositionally biased region" description="Low complexity" evidence="1">
    <location>
        <begin position="7"/>
        <end position="18"/>
    </location>
</feature>
<protein>
    <submittedName>
        <fullName evidence="2">Carbohydrate-binding module family 50 protein</fullName>
    </submittedName>
</protein>
<dbReference type="InterPro" id="IPR018392">
    <property type="entry name" value="LysM"/>
</dbReference>
<keyword evidence="3" id="KW-1185">Reference proteome</keyword>
<feature type="compositionally biased region" description="Polar residues" evidence="1">
    <location>
        <begin position="85"/>
        <end position="105"/>
    </location>
</feature>
<organism evidence="2 3">
    <name type="scientific">Lepidopterella palustris CBS 459.81</name>
    <dbReference type="NCBI Taxonomy" id="1314670"/>
    <lineage>
        <taxon>Eukaryota</taxon>
        <taxon>Fungi</taxon>
        <taxon>Dikarya</taxon>
        <taxon>Ascomycota</taxon>
        <taxon>Pezizomycotina</taxon>
        <taxon>Dothideomycetes</taxon>
        <taxon>Pleosporomycetidae</taxon>
        <taxon>Mytilinidiales</taxon>
        <taxon>Argynnaceae</taxon>
        <taxon>Lepidopterella</taxon>
    </lineage>
</organism>
<feature type="compositionally biased region" description="Basic and acidic residues" evidence="1">
    <location>
        <begin position="132"/>
        <end position="148"/>
    </location>
</feature>
<feature type="compositionally biased region" description="Basic and acidic residues" evidence="1">
    <location>
        <begin position="627"/>
        <end position="650"/>
    </location>
</feature>
<feature type="compositionally biased region" description="Low complexity" evidence="1">
    <location>
        <begin position="332"/>
        <end position="344"/>
    </location>
</feature>